<gene>
    <name evidence="1" type="ORF">PAHAL_1G094500</name>
</gene>
<accession>A0A2T8KUN2</accession>
<name>A0A2T8KUN2_9POAL</name>
<dbReference type="EMBL" id="CM008046">
    <property type="protein sequence ID" value="PVH65875.1"/>
    <property type="molecule type" value="Genomic_DNA"/>
</dbReference>
<organism evidence="1">
    <name type="scientific">Panicum hallii</name>
    <dbReference type="NCBI Taxonomy" id="206008"/>
    <lineage>
        <taxon>Eukaryota</taxon>
        <taxon>Viridiplantae</taxon>
        <taxon>Streptophyta</taxon>
        <taxon>Embryophyta</taxon>
        <taxon>Tracheophyta</taxon>
        <taxon>Spermatophyta</taxon>
        <taxon>Magnoliopsida</taxon>
        <taxon>Liliopsida</taxon>
        <taxon>Poales</taxon>
        <taxon>Poaceae</taxon>
        <taxon>PACMAD clade</taxon>
        <taxon>Panicoideae</taxon>
        <taxon>Panicodae</taxon>
        <taxon>Paniceae</taxon>
        <taxon>Panicinae</taxon>
        <taxon>Panicum</taxon>
        <taxon>Panicum sect. Panicum</taxon>
    </lineage>
</organism>
<dbReference type="Proteomes" id="UP000243499">
    <property type="component" value="Chromosome 1"/>
</dbReference>
<evidence type="ECO:0000313" key="1">
    <source>
        <dbReference type="EMBL" id="PVH65875.1"/>
    </source>
</evidence>
<protein>
    <submittedName>
        <fullName evidence="1">Uncharacterized protein</fullName>
    </submittedName>
</protein>
<sequence>MDCVVDCPTVDGVEVVVDTPIMDSVANCPTVDVAAVVIWSTLDSVIDCSAVDDDISILAS</sequence>
<dbReference type="AlphaFoldDB" id="A0A2T8KUN2"/>
<reference evidence="1" key="1">
    <citation type="submission" date="2018-04" db="EMBL/GenBank/DDBJ databases">
        <title>WGS assembly of Panicum hallii.</title>
        <authorList>
            <person name="Lovell J."/>
            <person name="Jenkins J."/>
            <person name="Lowry D."/>
            <person name="Mamidi S."/>
            <person name="Sreedasyam A."/>
            <person name="Weng X."/>
            <person name="Barry K."/>
            <person name="Bonette J."/>
            <person name="Campitelli B."/>
            <person name="Daum C."/>
            <person name="Gordon S."/>
            <person name="Gould B."/>
            <person name="Lipzen A."/>
            <person name="Macqueen A."/>
            <person name="Palacio-Mejia J."/>
            <person name="Plott C."/>
            <person name="Shakirov E."/>
            <person name="Shu S."/>
            <person name="Yoshinaga Y."/>
            <person name="Zane M."/>
            <person name="Rokhsar D."/>
            <person name="Grimwood J."/>
            <person name="Schmutz J."/>
            <person name="Juenger T."/>
        </authorList>
    </citation>
    <scope>NUCLEOTIDE SEQUENCE [LARGE SCALE GENOMIC DNA]</scope>
    <source>
        <strain evidence="1">FIL2</strain>
    </source>
</reference>
<dbReference type="Gramene" id="PVH65875">
    <property type="protein sequence ID" value="PVH65875"/>
    <property type="gene ID" value="PAHAL_1G094500"/>
</dbReference>
<proteinExistence type="predicted"/>